<organism evidence="1 2">
    <name type="scientific">Triparma retinervis</name>
    <dbReference type="NCBI Taxonomy" id="2557542"/>
    <lineage>
        <taxon>Eukaryota</taxon>
        <taxon>Sar</taxon>
        <taxon>Stramenopiles</taxon>
        <taxon>Ochrophyta</taxon>
        <taxon>Bolidophyceae</taxon>
        <taxon>Parmales</taxon>
        <taxon>Triparmaceae</taxon>
        <taxon>Triparma</taxon>
    </lineage>
</organism>
<comment type="caution">
    <text evidence="1">The sequence shown here is derived from an EMBL/GenBank/DDBJ whole genome shotgun (WGS) entry which is preliminary data.</text>
</comment>
<dbReference type="AlphaFoldDB" id="A0A9W7DKM7"/>
<accession>A0A9W7DKM7</accession>
<reference evidence="1" key="1">
    <citation type="submission" date="2022-07" db="EMBL/GenBank/DDBJ databases">
        <title>Genome analysis of Parmales, a sister group of diatoms, reveals the evolutionary specialization of diatoms from phago-mixotrophs to photoautotrophs.</title>
        <authorList>
            <person name="Ban H."/>
            <person name="Sato S."/>
            <person name="Yoshikawa S."/>
            <person name="Kazumasa Y."/>
            <person name="Nakamura Y."/>
            <person name="Ichinomiya M."/>
            <person name="Saitoh K."/>
            <person name="Sato N."/>
            <person name="Blanc-Mathieu R."/>
            <person name="Endo H."/>
            <person name="Kuwata A."/>
            <person name="Ogata H."/>
        </authorList>
    </citation>
    <scope>NUCLEOTIDE SEQUENCE</scope>
</reference>
<gene>
    <name evidence="1" type="ORF">TrRE_jg13114</name>
</gene>
<sequence>HVDYSNWHEHIPEDWAAVYPIDDPWQFFSFLEDNGYMDSNNSTINYVKDETERYCNMVDCSTEWPEKCVDLFPADATFPDSTSCPYNKVFKDCAQNYCNSGTGNFTQLEEQIQQACYPAKKCVFDACLCDAPEYSCFEEENGYQYCSNP</sequence>
<protein>
    <submittedName>
        <fullName evidence="1">Uncharacterized protein</fullName>
    </submittedName>
</protein>
<name>A0A9W7DKM7_9STRA</name>
<proteinExistence type="predicted"/>
<dbReference type="Proteomes" id="UP001165082">
    <property type="component" value="Unassembled WGS sequence"/>
</dbReference>
<evidence type="ECO:0000313" key="1">
    <source>
        <dbReference type="EMBL" id="GMH46563.1"/>
    </source>
</evidence>
<evidence type="ECO:0000313" key="2">
    <source>
        <dbReference type="Proteomes" id="UP001165082"/>
    </source>
</evidence>
<dbReference type="EMBL" id="BRXZ01004306">
    <property type="protein sequence ID" value="GMH46563.1"/>
    <property type="molecule type" value="Genomic_DNA"/>
</dbReference>
<keyword evidence="2" id="KW-1185">Reference proteome</keyword>
<feature type="non-terminal residue" evidence="1">
    <location>
        <position position="1"/>
    </location>
</feature>